<dbReference type="SUPFAM" id="SSF56349">
    <property type="entry name" value="DNA breaking-rejoining enzymes"/>
    <property type="match status" value="1"/>
</dbReference>
<dbReference type="Proteomes" id="UP000536640">
    <property type="component" value="Unassembled WGS sequence"/>
</dbReference>
<protein>
    <submittedName>
        <fullName evidence="8">Integrase</fullName>
    </submittedName>
</protein>
<gene>
    <name evidence="8" type="ORF">HNQ57_003219</name>
</gene>
<keyword evidence="4" id="KW-0233">DNA recombination</keyword>
<dbReference type="CDD" id="cd00801">
    <property type="entry name" value="INT_P4_C"/>
    <property type="match status" value="1"/>
</dbReference>
<keyword evidence="2" id="KW-0229">DNA integration</keyword>
<sequence>MPLTDPAVKLAKPKDKPYRLTDGEGMYLEVSPKGGKYWRMKYRFGGKEKRLSIGVYPATSLKKARQLREQARQHLSNGVDPSALKQITKLTNTTAAANSFKLVALEWFSKQKPIWAENHWSKVERMMERDLFPFLGSRPLNEITPPELLAVLRKIESRGALESAKRTKQIAGQIFRYGVATGRCERDPAQDLNGALANPIKKHRSAITDPKLVGPLLNALDGYQGTAVVNAAIRLAPLTFVRPGELRKAKWAEIDLDKAEWRYYVTKTKSDHIVPLCKQAIDILRELQPLTCNSEYVFPSARTLRRPMSDNAVLSAMRRMGIGKDEMCGHGFRAMARTILDEELHFRPDWIEHQLAHAVKDVHGRAYNRTAHLPERKKMMQAWADYLDSLKIQAQNGNVILAKFGG</sequence>
<dbReference type="Gene3D" id="1.10.150.130">
    <property type="match status" value="1"/>
</dbReference>
<dbReference type="PROSITE" id="PS51900">
    <property type="entry name" value="CB"/>
    <property type="match status" value="1"/>
</dbReference>
<dbReference type="Pfam" id="PF13356">
    <property type="entry name" value="Arm-DNA-bind_3"/>
    <property type="match status" value="1"/>
</dbReference>
<evidence type="ECO:0000256" key="5">
    <source>
        <dbReference type="PROSITE-ProRule" id="PRU01248"/>
    </source>
</evidence>
<dbReference type="InterPro" id="IPR010998">
    <property type="entry name" value="Integrase_recombinase_N"/>
</dbReference>
<dbReference type="InterPro" id="IPR050808">
    <property type="entry name" value="Phage_Integrase"/>
</dbReference>
<evidence type="ECO:0000256" key="3">
    <source>
        <dbReference type="ARBA" id="ARBA00023125"/>
    </source>
</evidence>
<name>A0A840R984_9GAMM</name>
<evidence type="ECO:0000259" key="7">
    <source>
        <dbReference type="PROSITE" id="PS51900"/>
    </source>
</evidence>
<dbReference type="PANTHER" id="PTHR30629:SF2">
    <property type="entry name" value="PROPHAGE INTEGRASE INTS-RELATED"/>
    <property type="match status" value="1"/>
</dbReference>
<dbReference type="InterPro" id="IPR038488">
    <property type="entry name" value="Integrase_DNA-bd_sf"/>
</dbReference>
<evidence type="ECO:0000313" key="9">
    <source>
        <dbReference type="Proteomes" id="UP000536640"/>
    </source>
</evidence>
<dbReference type="RefSeq" id="WP_184464632.1">
    <property type="nucleotide sequence ID" value="NZ_JACHHW010000011.1"/>
</dbReference>
<dbReference type="PROSITE" id="PS51898">
    <property type="entry name" value="TYR_RECOMBINASE"/>
    <property type="match status" value="1"/>
</dbReference>
<dbReference type="InterPro" id="IPR002104">
    <property type="entry name" value="Integrase_catalytic"/>
</dbReference>
<dbReference type="GO" id="GO:0003677">
    <property type="term" value="F:DNA binding"/>
    <property type="evidence" value="ECO:0007669"/>
    <property type="project" value="UniProtKB-UniRule"/>
</dbReference>
<dbReference type="Gene3D" id="3.30.160.390">
    <property type="entry name" value="Integrase, DNA-binding domain"/>
    <property type="match status" value="1"/>
</dbReference>
<dbReference type="Gene3D" id="1.10.443.10">
    <property type="entry name" value="Intergrase catalytic core"/>
    <property type="match status" value="1"/>
</dbReference>
<dbReference type="InterPro" id="IPR044068">
    <property type="entry name" value="CB"/>
</dbReference>
<dbReference type="InterPro" id="IPR013762">
    <property type="entry name" value="Integrase-like_cat_sf"/>
</dbReference>
<comment type="similarity">
    <text evidence="1">Belongs to the 'phage' integrase family.</text>
</comment>
<keyword evidence="3 5" id="KW-0238">DNA-binding</keyword>
<dbReference type="EMBL" id="JACHHW010000011">
    <property type="protein sequence ID" value="MBB5188922.1"/>
    <property type="molecule type" value="Genomic_DNA"/>
</dbReference>
<dbReference type="AlphaFoldDB" id="A0A840R984"/>
<dbReference type="GO" id="GO:0006310">
    <property type="term" value="P:DNA recombination"/>
    <property type="evidence" value="ECO:0007669"/>
    <property type="project" value="UniProtKB-KW"/>
</dbReference>
<comment type="caution">
    <text evidence="8">The sequence shown here is derived from an EMBL/GenBank/DDBJ whole genome shotgun (WGS) entry which is preliminary data.</text>
</comment>
<dbReference type="Pfam" id="PF00589">
    <property type="entry name" value="Phage_integrase"/>
    <property type="match status" value="1"/>
</dbReference>
<evidence type="ECO:0000259" key="6">
    <source>
        <dbReference type="PROSITE" id="PS51898"/>
    </source>
</evidence>
<evidence type="ECO:0000256" key="1">
    <source>
        <dbReference type="ARBA" id="ARBA00008857"/>
    </source>
</evidence>
<dbReference type="Pfam" id="PF22022">
    <property type="entry name" value="Phage_int_M"/>
    <property type="match status" value="1"/>
</dbReference>
<organism evidence="8 9">
    <name type="scientific">Zhongshania antarctica</name>
    <dbReference type="NCBI Taxonomy" id="641702"/>
    <lineage>
        <taxon>Bacteria</taxon>
        <taxon>Pseudomonadati</taxon>
        <taxon>Pseudomonadota</taxon>
        <taxon>Gammaproteobacteria</taxon>
        <taxon>Cellvibrionales</taxon>
        <taxon>Spongiibacteraceae</taxon>
        <taxon>Zhongshania</taxon>
    </lineage>
</organism>
<evidence type="ECO:0000256" key="2">
    <source>
        <dbReference type="ARBA" id="ARBA00022908"/>
    </source>
</evidence>
<feature type="domain" description="Core-binding (CB)" evidence="7">
    <location>
        <begin position="98"/>
        <end position="179"/>
    </location>
</feature>
<feature type="domain" description="Tyr recombinase" evidence="6">
    <location>
        <begin position="202"/>
        <end position="385"/>
    </location>
</feature>
<dbReference type="InterPro" id="IPR025166">
    <property type="entry name" value="Integrase_DNA_bind_dom"/>
</dbReference>
<dbReference type="GO" id="GO:0015074">
    <property type="term" value="P:DNA integration"/>
    <property type="evidence" value="ECO:0007669"/>
    <property type="project" value="UniProtKB-KW"/>
</dbReference>
<accession>A0A840R984</accession>
<dbReference type="InterPro" id="IPR011010">
    <property type="entry name" value="DNA_brk_join_enz"/>
</dbReference>
<reference evidence="8 9" key="1">
    <citation type="submission" date="2020-08" db="EMBL/GenBank/DDBJ databases">
        <title>Genomic Encyclopedia of Type Strains, Phase IV (KMG-IV): sequencing the most valuable type-strain genomes for metagenomic binning, comparative biology and taxonomic classification.</title>
        <authorList>
            <person name="Goeker M."/>
        </authorList>
    </citation>
    <scope>NUCLEOTIDE SEQUENCE [LARGE SCALE GENOMIC DNA]</scope>
    <source>
        <strain evidence="8 9">DSM 25701</strain>
    </source>
</reference>
<evidence type="ECO:0000313" key="8">
    <source>
        <dbReference type="EMBL" id="MBB5188922.1"/>
    </source>
</evidence>
<dbReference type="PANTHER" id="PTHR30629">
    <property type="entry name" value="PROPHAGE INTEGRASE"/>
    <property type="match status" value="1"/>
</dbReference>
<evidence type="ECO:0000256" key="4">
    <source>
        <dbReference type="ARBA" id="ARBA00023172"/>
    </source>
</evidence>
<dbReference type="InterPro" id="IPR053876">
    <property type="entry name" value="Phage_int_M"/>
</dbReference>
<keyword evidence="9" id="KW-1185">Reference proteome</keyword>
<proteinExistence type="inferred from homology"/>